<accession>X0X3H0</accession>
<sequence>DNVLVTKDGSRVLGKSIPKTVKEVEEITAK</sequence>
<dbReference type="AlphaFoldDB" id="X0X3H0"/>
<organism evidence="1">
    <name type="scientific">marine sediment metagenome</name>
    <dbReference type="NCBI Taxonomy" id="412755"/>
    <lineage>
        <taxon>unclassified sequences</taxon>
        <taxon>metagenomes</taxon>
        <taxon>ecological metagenomes</taxon>
    </lineage>
</organism>
<name>X0X3H0_9ZZZZ</name>
<reference evidence="1" key="1">
    <citation type="journal article" date="2014" name="Front. Microbiol.">
        <title>High frequency of phylogenetically diverse reductive dehalogenase-homologous genes in deep subseafloor sedimentary metagenomes.</title>
        <authorList>
            <person name="Kawai M."/>
            <person name="Futagami T."/>
            <person name="Toyoda A."/>
            <person name="Takaki Y."/>
            <person name="Nishi S."/>
            <person name="Hori S."/>
            <person name="Arai W."/>
            <person name="Tsubouchi T."/>
            <person name="Morono Y."/>
            <person name="Uchiyama I."/>
            <person name="Ito T."/>
            <person name="Fujiyama A."/>
            <person name="Inagaki F."/>
            <person name="Takami H."/>
        </authorList>
    </citation>
    <scope>NUCLEOTIDE SEQUENCE</scope>
    <source>
        <strain evidence="1">Expedition CK06-06</strain>
    </source>
</reference>
<gene>
    <name evidence="1" type="ORF">S01H1_54727</name>
</gene>
<protein>
    <submittedName>
        <fullName evidence="1">Uncharacterized protein</fullName>
    </submittedName>
</protein>
<feature type="non-terminal residue" evidence="1">
    <location>
        <position position="1"/>
    </location>
</feature>
<dbReference type="EMBL" id="BARS01035525">
    <property type="protein sequence ID" value="GAG19536.1"/>
    <property type="molecule type" value="Genomic_DNA"/>
</dbReference>
<comment type="caution">
    <text evidence="1">The sequence shown here is derived from an EMBL/GenBank/DDBJ whole genome shotgun (WGS) entry which is preliminary data.</text>
</comment>
<evidence type="ECO:0000313" key="1">
    <source>
        <dbReference type="EMBL" id="GAG19536.1"/>
    </source>
</evidence>
<proteinExistence type="predicted"/>